<accession>A0A0L6V2B2</accession>
<sequence>MVAAHHQGMLSLLDCLAWISLAWYAVMVLMAISGSLIAFRKYRQPPPPPPFPISASPLSQATPSPNTIRPSSKTQNLLIPSVSILRPLCGLDYGLRENLESAFLQQWPLDRFEIILCLAHPDDPARTIAQDLIHKYPAVRARLLIGPGEDRVGANPKINNLMEAYRTAEADLLWILDSNARVHPTTLARAVSVLCPPSGPTRSRGRTRIGLVHHLPTAILPKLEGKRTRGLGCLLEGCFLNGNHARQYLCLNAIGVASCLMGKSNLFYRSDLEQATRRYLARSRADQRTNNSRSDRHNNSDEQASLLSNTSNRNQHSSFDALELYGQYLAEDNMIGQTLWDDGIRHAMTIDVVGNVVGPLSVKDYFSRRIRWIRARKYMPIGATLMEPFTESILLGIFMTLATERLDLTNGMSKKVVMVIHEVIYFTLDYLVYRSLLHSPLVRSTLQGSSSHAGPIPTRQPTSISPSSPSSSTASHAHSYSQEGGSSQEQQVPPTHHQPRQHSDDEVCQVKLNFFEFLVGWALRECSALFIWLVAMSSNTVRWRQSRQVLKVLPDARVAECN</sequence>
<dbReference type="PANTHER" id="PTHR12726">
    <property type="entry name" value="CERAMIDE GLUCOSYLTRANSFERASE"/>
    <property type="match status" value="1"/>
</dbReference>
<comment type="subcellular location">
    <subcellularLocation>
        <location evidence="1">Membrane</location>
        <topology evidence="1">Multi-pass membrane protein</topology>
    </subcellularLocation>
</comment>
<dbReference type="UniPathway" id="UPA00222"/>
<evidence type="ECO:0000256" key="16">
    <source>
        <dbReference type="SAM" id="Phobius"/>
    </source>
</evidence>
<feature type="compositionally biased region" description="Low complexity" evidence="15">
    <location>
        <begin position="462"/>
        <end position="491"/>
    </location>
</feature>
<name>A0A0L6V2B2_9BASI</name>
<dbReference type="OrthoDB" id="1483400at2759"/>
<dbReference type="EMBL" id="LAVV01007751">
    <property type="protein sequence ID" value="KNZ54879.1"/>
    <property type="molecule type" value="Genomic_DNA"/>
</dbReference>
<proteinExistence type="inferred from homology"/>
<dbReference type="AlphaFoldDB" id="A0A0L6V2B2"/>
<evidence type="ECO:0000256" key="2">
    <source>
        <dbReference type="ARBA" id="ARBA00004760"/>
    </source>
</evidence>
<keyword evidence="11 16" id="KW-0472">Membrane</keyword>
<evidence type="ECO:0000256" key="11">
    <source>
        <dbReference type="ARBA" id="ARBA00023136"/>
    </source>
</evidence>
<dbReference type="PANTHER" id="PTHR12726:SF0">
    <property type="entry name" value="CERAMIDE GLUCOSYLTRANSFERASE"/>
    <property type="match status" value="1"/>
</dbReference>
<comment type="similarity">
    <text evidence="4">Belongs to the glycosyltransferase 2 family.</text>
</comment>
<keyword evidence="8" id="KW-0808">Transferase</keyword>
<dbReference type="GO" id="GO:0016020">
    <property type="term" value="C:membrane"/>
    <property type="evidence" value="ECO:0007669"/>
    <property type="project" value="UniProtKB-SubCell"/>
</dbReference>
<evidence type="ECO:0000256" key="10">
    <source>
        <dbReference type="ARBA" id="ARBA00022989"/>
    </source>
</evidence>
<reference evidence="17 18" key="1">
    <citation type="submission" date="2015-08" db="EMBL/GenBank/DDBJ databases">
        <title>Next Generation Sequencing and Analysis of the Genome of Puccinia sorghi L Schw, the Causal Agent of Maize Common Rust.</title>
        <authorList>
            <person name="Rochi L."/>
            <person name="Burguener G."/>
            <person name="Darino M."/>
            <person name="Turjanski A."/>
            <person name="Kreff E."/>
            <person name="Dieguez M.J."/>
            <person name="Sacco F."/>
        </authorList>
    </citation>
    <scope>NUCLEOTIDE SEQUENCE [LARGE SCALE GENOMIC DNA]</scope>
    <source>
        <strain evidence="17 18">RO10H11247</strain>
    </source>
</reference>
<evidence type="ECO:0000256" key="6">
    <source>
        <dbReference type="ARBA" id="ARBA00019988"/>
    </source>
</evidence>
<feature type="region of interest" description="Disordered" evidence="15">
    <location>
        <begin position="50"/>
        <end position="73"/>
    </location>
</feature>
<dbReference type="STRING" id="27349.A0A0L6V2B2"/>
<dbReference type="InterPro" id="IPR025993">
    <property type="entry name" value="Ceramide_glucosylTrfase"/>
</dbReference>
<dbReference type="InterPro" id="IPR029044">
    <property type="entry name" value="Nucleotide-diphossugar_trans"/>
</dbReference>
<feature type="region of interest" description="Disordered" evidence="15">
    <location>
        <begin position="280"/>
        <end position="314"/>
    </location>
</feature>
<feature type="compositionally biased region" description="Basic and acidic residues" evidence="15">
    <location>
        <begin position="283"/>
        <end position="300"/>
    </location>
</feature>
<feature type="compositionally biased region" description="Polar residues" evidence="15">
    <location>
        <begin position="302"/>
        <end position="314"/>
    </location>
</feature>
<evidence type="ECO:0000256" key="14">
    <source>
        <dbReference type="ARBA" id="ARBA00032575"/>
    </source>
</evidence>
<keyword evidence="10 16" id="KW-1133">Transmembrane helix</keyword>
<dbReference type="Pfam" id="PF13506">
    <property type="entry name" value="Glyco_transf_21"/>
    <property type="match status" value="1"/>
</dbReference>
<evidence type="ECO:0000313" key="18">
    <source>
        <dbReference type="Proteomes" id="UP000037035"/>
    </source>
</evidence>
<dbReference type="Proteomes" id="UP000037035">
    <property type="component" value="Unassembled WGS sequence"/>
</dbReference>
<gene>
    <name evidence="17" type="ORF">VP01_2824g3</name>
</gene>
<organism evidence="17 18">
    <name type="scientific">Puccinia sorghi</name>
    <dbReference type="NCBI Taxonomy" id="27349"/>
    <lineage>
        <taxon>Eukaryota</taxon>
        <taxon>Fungi</taxon>
        <taxon>Dikarya</taxon>
        <taxon>Basidiomycota</taxon>
        <taxon>Pucciniomycotina</taxon>
        <taxon>Pucciniomycetes</taxon>
        <taxon>Pucciniales</taxon>
        <taxon>Pucciniaceae</taxon>
        <taxon>Puccinia</taxon>
    </lineage>
</organism>
<keyword evidence="9 16" id="KW-0812">Transmembrane</keyword>
<dbReference type="GO" id="GO:0008120">
    <property type="term" value="F:ceramide glucosyltransferase activity"/>
    <property type="evidence" value="ECO:0007669"/>
    <property type="project" value="UniProtKB-EC"/>
</dbReference>
<feature type="transmembrane region" description="Helical" evidence="16">
    <location>
        <begin position="378"/>
        <end position="403"/>
    </location>
</feature>
<evidence type="ECO:0000256" key="1">
    <source>
        <dbReference type="ARBA" id="ARBA00004141"/>
    </source>
</evidence>
<feature type="transmembrane region" description="Helical" evidence="16">
    <location>
        <begin position="16"/>
        <end position="39"/>
    </location>
</feature>
<comment type="pathway">
    <text evidence="2">Lipid metabolism; sphingolipid metabolism.</text>
</comment>
<dbReference type="EC" id="2.4.1.80" evidence="5"/>
<comment type="pathway">
    <text evidence="3">Sphingolipid metabolism.</text>
</comment>
<evidence type="ECO:0000256" key="8">
    <source>
        <dbReference type="ARBA" id="ARBA00022679"/>
    </source>
</evidence>
<protein>
    <recommendedName>
        <fullName evidence="6">Ceramide glucosyltransferase</fullName>
        <ecNumber evidence="5">2.4.1.80</ecNumber>
    </recommendedName>
    <alternativeName>
        <fullName evidence="13">Glucosylceramide synthase</fullName>
    </alternativeName>
    <alternativeName>
        <fullName evidence="14">UDP-glucose ceramide glucosyltransferase</fullName>
    </alternativeName>
    <alternativeName>
        <fullName evidence="12">UDP-glucose:N-acylsphingosine D-glucosyltransferase</fullName>
    </alternativeName>
</protein>
<evidence type="ECO:0000313" key="17">
    <source>
        <dbReference type="EMBL" id="KNZ54879.1"/>
    </source>
</evidence>
<evidence type="ECO:0000256" key="3">
    <source>
        <dbReference type="ARBA" id="ARBA00004991"/>
    </source>
</evidence>
<feature type="compositionally biased region" description="Polar residues" evidence="15">
    <location>
        <begin position="56"/>
        <end position="73"/>
    </location>
</feature>
<evidence type="ECO:0000256" key="4">
    <source>
        <dbReference type="ARBA" id="ARBA00006739"/>
    </source>
</evidence>
<dbReference type="VEuPathDB" id="FungiDB:VP01_2824g3"/>
<dbReference type="GO" id="GO:0006679">
    <property type="term" value="P:glucosylceramide biosynthetic process"/>
    <property type="evidence" value="ECO:0007669"/>
    <property type="project" value="TreeGrafter"/>
</dbReference>
<dbReference type="SUPFAM" id="SSF53448">
    <property type="entry name" value="Nucleotide-diphospho-sugar transferases"/>
    <property type="match status" value="1"/>
</dbReference>
<evidence type="ECO:0000256" key="5">
    <source>
        <dbReference type="ARBA" id="ARBA00012699"/>
    </source>
</evidence>
<comment type="caution">
    <text evidence="17">The sequence shown here is derived from an EMBL/GenBank/DDBJ whole genome shotgun (WGS) entry which is preliminary data.</text>
</comment>
<keyword evidence="18" id="KW-1185">Reference proteome</keyword>
<evidence type="ECO:0000256" key="9">
    <source>
        <dbReference type="ARBA" id="ARBA00022692"/>
    </source>
</evidence>
<keyword evidence="7" id="KW-0328">Glycosyltransferase</keyword>
<dbReference type="Gene3D" id="3.90.550.10">
    <property type="entry name" value="Spore Coat Polysaccharide Biosynthesis Protein SpsA, Chain A"/>
    <property type="match status" value="1"/>
</dbReference>
<evidence type="ECO:0000256" key="15">
    <source>
        <dbReference type="SAM" id="MobiDB-lite"/>
    </source>
</evidence>
<evidence type="ECO:0000256" key="7">
    <source>
        <dbReference type="ARBA" id="ARBA00022676"/>
    </source>
</evidence>
<evidence type="ECO:0000256" key="12">
    <source>
        <dbReference type="ARBA" id="ARBA00031017"/>
    </source>
</evidence>
<feature type="region of interest" description="Disordered" evidence="15">
    <location>
        <begin position="448"/>
        <end position="503"/>
    </location>
</feature>
<evidence type="ECO:0000256" key="13">
    <source>
        <dbReference type="ARBA" id="ARBA00031543"/>
    </source>
</evidence>